<protein>
    <submittedName>
        <fullName evidence="2">Uncharacterized protein</fullName>
    </submittedName>
</protein>
<dbReference type="AlphaFoldDB" id="A0A497EJR2"/>
<evidence type="ECO:0000256" key="1">
    <source>
        <dbReference type="SAM" id="Phobius"/>
    </source>
</evidence>
<evidence type="ECO:0000313" key="2">
    <source>
        <dbReference type="EMBL" id="RLE45516.1"/>
    </source>
</evidence>
<dbReference type="EMBL" id="QMQV01000251">
    <property type="protein sequence ID" value="RLE45516.1"/>
    <property type="molecule type" value="Genomic_DNA"/>
</dbReference>
<organism evidence="2 3">
    <name type="scientific">Thermoproteota archaeon</name>
    <dbReference type="NCBI Taxonomy" id="2056631"/>
    <lineage>
        <taxon>Archaea</taxon>
        <taxon>Thermoproteota</taxon>
    </lineage>
</organism>
<comment type="caution">
    <text evidence="2">The sequence shown here is derived from an EMBL/GenBank/DDBJ whole genome shotgun (WGS) entry which is preliminary data.</text>
</comment>
<gene>
    <name evidence="2" type="ORF">DRJ31_11170</name>
</gene>
<proteinExistence type="predicted"/>
<dbReference type="Proteomes" id="UP000278475">
    <property type="component" value="Unassembled WGS sequence"/>
</dbReference>
<evidence type="ECO:0000313" key="3">
    <source>
        <dbReference type="Proteomes" id="UP000278475"/>
    </source>
</evidence>
<accession>A0A497EJR2</accession>
<keyword evidence="1" id="KW-0472">Membrane</keyword>
<keyword evidence="1" id="KW-0812">Transmembrane</keyword>
<name>A0A497EJR2_9CREN</name>
<keyword evidence="1" id="KW-1133">Transmembrane helix</keyword>
<reference evidence="2 3" key="1">
    <citation type="submission" date="2018-06" db="EMBL/GenBank/DDBJ databases">
        <title>Extensive metabolic versatility and redundancy in microbially diverse, dynamic hydrothermal sediments.</title>
        <authorList>
            <person name="Dombrowski N."/>
            <person name="Teske A."/>
            <person name="Baker B.J."/>
        </authorList>
    </citation>
    <scope>NUCLEOTIDE SEQUENCE [LARGE SCALE GENOMIC DNA]</scope>
    <source>
        <strain evidence="2">B66_G16</strain>
    </source>
</reference>
<sequence>MNWDRLVHRLILAVGILLVVQVFLLAIIARNPKTIIDLLKCLVEPAWTAAFVYLGWKYLKEAEEK</sequence>
<feature type="transmembrane region" description="Helical" evidence="1">
    <location>
        <begin position="41"/>
        <end position="59"/>
    </location>
</feature>
<feature type="transmembrane region" description="Helical" evidence="1">
    <location>
        <begin position="6"/>
        <end position="29"/>
    </location>
</feature>